<sequence length="234" mass="27275">MEQEMKDMPLHIINGFQLNEHTTKLFAYALDLVRLGANIDESFWIDRIVADDYKAEITDLLSITGPRISRRHFDLFETLETCRRNAHIILEALIDGMSTICTELEEAFMAEDGGTPLIRRAKQNMFRNETIQYLLRPAEEKDIHNCPTYRKIAAGLYDAEPVLLAIRGNSSETKYVWNGEWRALLAVSEADRQVHYRRWYYNHALTIHRLRDMITCHLYTVYADHFSRGKNAGH</sequence>
<keyword evidence="2" id="KW-1185">Reference proteome</keyword>
<organism evidence="1 2">
    <name type="scientific">Erwinia phage pEa_SNUABM_16</name>
    <dbReference type="NCBI Taxonomy" id="2869544"/>
    <lineage>
        <taxon>Viruses</taxon>
        <taxon>Duplodnaviria</taxon>
        <taxon>Heunggongvirae</taxon>
        <taxon>Uroviricota</taxon>
        <taxon>Caudoviricetes</taxon>
        <taxon>Alexandravirus</taxon>
        <taxon>Alexandravirus SNUABM16</taxon>
    </lineage>
</organism>
<name>A0AAE8XQN2_9CAUD</name>
<evidence type="ECO:0000313" key="1">
    <source>
        <dbReference type="EMBL" id="UAW96172.1"/>
    </source>
</evidence>
<dbReference type="EMBL" id="MZ443782">
    <property type="protein sequence ID" value="UAW96172.1"/>
    <property type="molecule type" value="Genomic_DNA"/>
</dbReference>
<dbReference type="Proteomes" id="UP000827953">
    <property type="component" value="Segment"/>
</dbReference>
<proteinExistence type="predicted"/>
<evidence type="ECO:0000313" key="2">
    <source>
        <dbReference type="Proteomes" id="UP000827953"/>
    </source>
</evidence>
<accession>A0AAE8XQN2</accession>
<protein>
    <submittedName>
        <fullName evidence="1">Uncharacterized protein</fullName>
    </submittedName>
</protein>
<reference evidence="1 2" key="1">
    <citation type="submission" date="2021-06" db="EMBL/GenBank/DDBJ databases">
        <title>Complete genome sequence of Erwinia phage pEa_SNUABM_16.</title>
        <authorList>
            <person name="Kim S.G."/>
            <person name="Park S.C."/>
        </authorList>
    </citation>
    <scope>NUCLEOTIDE SEQUENCE [LARGE SCALE GENOMIC DNA]</scope>
    <source>
        <strain evidence="2">pEa_SNUABM_16</strain>
    </source>
</reference>
<gene>
    <name evidence="1" type="ORF">pEaSNUABM16_00028</name>
</gene>